<dbReference type="InterPro" id="IPR002711">
    <property type="entry name" value="HNH"/>
</dbReference>
<dbReference type="GO" id="GO:0008270">
    <property type="term" value="F:zinc ion binding"/>
    <property type="evidence" value="ECO:0007669"/>
    <property type="project" value="InterPro"/>
</dbReference>
<dbReference type="GO" id="GO:0003676">
    <property type="term" value="F:nucleic acid binding"/>
    <property type="evidence" value="ECO:0007669"/>
    <property type="project" value="InterPro"/>
</dbReference>
<evidence type="ECO:0000259" key="1">
    <source>
        <dbReference type="SMART" id="SM00507"/>
    </source>
</evidence>
<accession>A0A926IB90</accession>
<dbReference type="InterPro" id="IPR003615">
    <property type="entry name" value="HNH_nuc"/>
</dbReference>
<dbReference type="SMART" id="SM00507">
    <property type="entry name" value="HNHc"/>
    <property type="match status" value="1"/>
</dbReference>
<feature type="domain" description="HNH nuclease" evidence="1">
    <location>
        <begin position="321"/>
        <end position="385"/>
    </location>
</feature>
<dbReference type="GO" id="GO:0004519">
    <property type="term" value="F:endonuclease activity"/>
    <property type="evidence" value="ECO:0007669"/>
    <property type="project" value="InterPro"/>
</dbReference>
<comment type="caution">
    <text evidence="2">The sequence shown here is derived from an EMBL/GenBank/DDBJ whole genome shotgun (WGS) entry which is preliminary data.</text>
</comment>
<sequence>MPSFTLYQKYTREKVHHTFCPSEKFTPQSGTWGLHGIVHIKGTDDFVFFVTLGSKQAGHQFIETITPDGILSWQSQPHQSLSSSVIRTLIQHDAARNHIYLFFRQNTRQNSYLYLGQLAYVNHDPEKECPVNFQWQILHWDPPEKVRRLCMLPSAVSEQTQRQGNYYSWEIPNDRVAIKLTDLSVFRYRGSGIPKKARWFWGVDHWEGKEEKELLFLWEDASYKATVRLQNGRTRLFWHGDLAQKLQAYCPEGDSFTPAQFPFLRFSKCGQDAYELTLLGFEHLETDIALEGETFSDATSAPSLEGAGKKSYATRYERDPKNRKACIKIHGTKCAVCGFDFEKTYGPWGRDYIEVHHLIPLSQMQGESLVNPATEMKPLCSNCHRMVHRKKDQILSIEELQAMLRKNREPF</sequence>
<protein>
    <submittedName>
        <fullName evidence="2">DUF3427 domain-containing protein</fullName>
    </submittedName>
</protein>
<dbReference type="Gene3D" id="1.10.30.50">
    <property type="match status" value="1"/>
</dbReference>
<dbReference type="Pfam" id="PF01844">
    <property type="entry name" value="HNH"/>
    <property type="match status" value="1"/>
</dbReference>
<evidence type="ECO:0000313" key="2">
    <source>
        <dbReference type="EMBL" id="MBC8569927.1"/>
    </source>
</evidence>
<dbReference type="Proteomes" id="UP000660861">
    <property type="component" value="Unassembled WGS sequence"/>
</dbReference>
<gene>
    <name evidence="2" type="ORF">H8709_03690</name>
</gene>
<dbReference type="InterPro" id="IPR021835">
    <property type="entry name" value="DUF3427"/>
</dbReference>
<dbReference type="EMBL" id="JACRTC010000002">
    <property type="protein sequence ID" value="MBC8569927.1"/>
    <property type="molecule type" value="Genomic_DNA"/>
</dbReference>
<reference evidence="2" key="1">
    <citation type="submission" date="2020-08" db="EMBL/GenBank/DDBJ databases">
        <title>Genome public.</title>
        <authorList>
            <person name="Liu C."/>
            <person name="Sun Q."/>
        </authorList>
    </citation>
    <scope>NUCLEOTIDE SEQUENCE</scope>
    <source>
        <strain evidence="2">NSJ-54</strain>
    </source>
</reference>
<proteinExistence type="predicted"/>
<name>A0A926IB90_9FIRM</name>
<organism evidence="2 3">
    <name type="scientific">Zongyangia hominis</name>
    <dbReference type="NCBI Taxonomy" id="2763677"/>
    <lineage>
        <taxon>Bacteria</taxon>
        <taxon>Bacillati</taxon>
        <taxon>Bacillota</taxon>
        <taxon>Clostridia</taxon>
        <taxon>Eubacteriales</taxon>
        <taxon>Oscillospiraceae</taxon>
        <taxon>Zongyangia</taxon>
    </lineage>
</organism>
<keyword evidence="3" id="KW-1185">Reference proteome</keyword>
<evidence type="ECO:0000313" key="3">
    <source>
        <dbReference type="Proteomes" id="UP000660861"/>
    </source>
</evidence>
<dbReference type="CDD" id="cd00085">
    <property type="entry name" value="HNHc"/>
    <property type="match status" value="1"/>
</dbReference>
<dbReference type="RefSeq" id="WP_262397035.1">
    <property type="nucleotide sequence ID" value="NZ_JACRTC010000002.1"/>
</dbReference>
<dbReference type="Pfam" id="PF11907">
    <property type="entry name" value="DUF3427"/>
    <property type="match status" value="1"/>
</dbReference>
<dbReference type="AlphaFoldDB" id="A0A926IB90"/>